<dbReference type="AlphaFoldDB" id="A0A9P4MX29"/>
<evidence type="ECO:0000313" key="3">
    <source>
        <dbReference type="EMBL" id="KAF2202763.1"/>
    </source>
</evidence>
<feature type="compositionally biased region" description="Low complexity" evidence="1">
    <location>
        <begin position="621"/>
        <end position="641"/>
    </location>
</feature>
<reference evidence="3" key="1">
    <citation type="journal article" date="2020" name="Stud. Mycol.">
        <title>101 Dothideomycetes genomes: a test case for predicting lifestyles and emergence of pathogens.</title>
        <authorList>
            <person name="Haridas S."/>
            <person name="Albert R."/>
            <person name="Binder M."/>
            <person name="Bloem J."/>
            <person name="Labutti K."/>
            <person name="Salamov A."/>
            <person name="Andreopoulos B."/>
            <person name="Baker S."/>
            <person name="Barry K."/>
            <person name="Bills G."/>
            <person name="Bluhm B."/>
            <person name="Cannon C."/>
            <person name="Castanera R."/>
            <person name="Culley D."/>
            <person name="Daum C."/>
            <person name="Ezra D."/>
            <person name="Gonzalez J."/>
            <person name="Henrissat B."/>
            <person name="Kuo A."/>
            <person name="Liang C."/>
            <person name="Lipzen A."/>
            <person name="Lutzoni F."/>
            <person name="Magnuson J."/>
            <person name="Mondo S."/>
            <person name="Nolan M."/>
            <person name="Ohm R."/>
            <person name="Pangilinan J."/>
            <person name="Park H.-J."/>
            <person name="Ramirez L."/>
            <person name="Alfaro M."/>
            <person name="Sun H."/>
            <person name="Tritt A."/>
            <person name="Yoshinaga Y."/>
            <person name="Zwiers L.-H."/>
            <person name="Turgeon B."/>
            <person name="Goodwin S."/>
            <person name="Spatafora J."/>
            <person name="Crous P."/>
            <person name="Grigoriev I."/>
        </authorList>
    </citation>
    <scope>NUCLEOTIDE SEQUENCE</scope>
    <source>
        <strain evidence="3">ATCC 74209</strain>
    </source>
</reference>
<feature type="region of interest" description="Disordered" evidence="1">
    <location>
        <begin position="549"/>
        <end position="641"/>
    </location>
</feature>
<accession>A0A9P4MX29</accession>
<name>A0A9P4MX29_9PLEO</name>
<evidence type="ECO:0000256" key="1">
    <source>
        <dbReference type="SAM" id="MobiDB-lite"/>
    </source>
</evidence>
<evidence type="ECO:0000256" key="2">
    <source>
        <dbReference type="SAM" id="Phobius"/>
    </source>
</evidence>
<organism evidence="3 4">
    <name type="scientific">Delitschia confertaspora ATCC 74209</name>
    <dbReference type="NCBI Taxonomy" id="1513339"/>
    <lineage>
        <taxon>Eukaryota</taxon>
        <taxon>Fungi</taxon>
        <taxon>Dikarya</taxon>
        <taxon>Ascomycota</taxon>
        <taxon>Pezizomycotina</taxon>
        <taxon>Dothideomycetes</taxon>
        <taxon>Pleosporomycetidae</taxon>
        <taxon>Pleosporales</taxon>
        <taxon>Delitschiaceae</taxon>
        <taxon>Delitschia</taxon>
    </lineage>
</organism>
<keyword evidence="2" id="KW-0812">Transmembrane</keyword>
<keyword evidence="2" id="KW-1133">Transmembrane helix</keyword>
<feature type="compositionally biased region" description="Polar residues" evidence="1">
    <location>
        <begin position="568"/>
        <end position="584"/>
    </location>
</feature>
<keyword evidence="2" id="KW-0472">Membrane</keyword>
<dbReference type="OrthoDB" id="5245206at2759"/>
<proteinExistence type="predicted"/>
<dbReference type="Proteomes" id="UP000799536">
    <property type="component" value="Unassembled WGS sequence"/>
</dbReference>
<protein>
    <submittedName>
        <fullName evidence="3">Uncharacterized protein</fullName>
    </submittedName>
</protein>
<sequence length="714" mass="78731">MEHKRAVIAIVILVFGSLAMALVAVRFLWKRTSKRQIDDTMDLTNEKRKDDTARKSQASWWQRVIATGPAPTSIPSLTGLIKAGDEIVFSSALFDRILLVDGESYLERIYSEFAETLASKPGREKAEYSSDIKAFISRTPRSSGRNRSSRKSIELNVSSFRTDAIDGAEKGLRRSRSKKRSDPLVSGFNRSTEAHDPGFWHCFPIDTSVDTSWTSDLQRVRMNDGRLALTMAFSELQALALMLGIRISAFSEPQTPGQKHEDSTPVEALRVSGSGAFAITLQSTQYNQEMYHFHIEQTERPLLQYPSRGSGYSTIHAKHLPYGALPFSRNGLYINSILITSISLRVLKSGQPFDIISTMDRPRQISQLLTLPSSKTLSFHKLEQAYASSSPQYPANKSTIVHAIAGLPLIGGLVPLVTEPVLESIQFIASGGLEPGRLLQRLEDLIHKVHRQAPHLRLFGPILDDKHTRLWIRERKRLGTVRSRNHGGNEEEAIATSVARVGRYVTLLERLMGLLVEETGMDQKRVKEEVMSAMVRQIGMSWQEAVDAEKSKTTAVSSMPTSGDDGPLTQSAPHNPQTLQTDTTPEPHPFLSHRQGPACISPVSPSPNPTSLAEPAPPSPTSAAPMPRPSTNTFSSATSMSSTSRVRIPDLARQVEVILKSPLSFDVHTIARVARLVLVAWTLGVGVVDEPSEAEHRRALDLLAGAEEVKVVLT</sequence>
<keyword evidence="4" id="KW-1185">Reference proteome</keyword>
<comment type="caution">
    <text evidence="3">The sequence shown here is derived from an EMBL/GenBank/DDBJ whole genome shotgun (WGS) entry which is preliminary data.</text>
</comment>
<dbReference type="EMBL" id="ML993925">
    <property type="protein sequence ID" value="KAF2202763.1"/>
    <property type="molecule type" value="Genomic_DNA"/>
</dbReference>
<gene>
    <name evidence="3" type="ORF">GQ43DRAFT_301296</name>
</gene>
<evidence type="ECO:0000313" key="4">
    <source>
        <dbReference type="Proteomes" id="UP000799536"/>
    </source>
</evidence>
<feature type="region of interest" description="Disordered" evidence="1">
    <location>
        <begin position="169"/>
        <end position="189"/>
    </location>
</feature>
<feature type="transmembrane region" description="Helical" evidence="2">
    <location>
        <begin position="6"/>
        <end position="29"/>
    </location>
</feature>